<organism evidence="8 9">
    <name type="scientific">Sandaracinus amylolyticus</name>
    <dbReference type="NCBI Taxonomy" id="927083"/>
    <lineage>
        <taxon>Bacteria</taxon>
        <taxon>Pseudomonadati</taxon>
        <taxon>Myxococcota</taxon>
        <taxon>Polyangia</taxon>
        <taxon>Polyangiales</taxon>
        <taxon>Sandaracinaceae</taxon>
        <taxon>Sandaracinus</taxon>
    </lineage>
</organism>
<feature type="domain" description="DNA2/NAM7 helicase helicase" evidence="6">
    <location>
        <begin position="185"/>
        <end position="404"/>
    </location>
</feature>
<dbReference type="PANTHER" id="PTHR43788">
    <property type="entry name" value="DNA2/NAM7 HELICASE FAMILY MEMBER"/>
    <property type="match status" value="1"/>
</dbReference>
<dbReference type="Pfam" id="PF13087">
    <property type="entry name" value="AAA_12"/>
    <property type="match status" value="1"/>
</dbReference>
<sequence>MTIDVEAELDRLARALHAERLGARARFREERRLLTLAQRVERGLALRDLAVTDTDAAPGGRTILWLAPRDGEMRDLRIGQGDPVLLWQDDPEGPDVVRAIVSRRRSDALAVAIDGEVPEWLWTEGFRLDREAPEVTFDRGARAIERAKHAKKGSDEAKSVATLLGARAPDFDAKSLELEAFDEALEDDQRVAVQRALAARDLSLVLGPPGTGKTRTLTELVRQAVARGERVLVTAASHTAVDNLAERLVDAGENVVRIGHPARVSPAMEERTLDALLEKTDAWKLARRWTREAEDLRRRTLNRTQRGTLRGEEKRAAWSEVRQLMRDAREYLKDAQRTILSRARVIAATAAGADAWLLEHEAFDRVVLDEATQAPDPIALVALLRAPKATLAGDPHQLPPTVIAREALDLGLGSTFFERIAATQSDARVVTTLRVQHRMHEALMAFPNDATYGAVLITAEDVRTARLEELPGIEPDPSREGPFVLVDTAGRGWEEVREADDPSTRNPGNAERIADEVRRLIARGVAPSDVGVITPYHAQVRLLRDALEPELAAGLEIATVDSFQGREKLAIVVDLVRSNDEAQLGFLEDVRRTNVAVTRARRFLLVLGDAATLARHPYYAALVHHAEHTGAWLSAWSE</sequence>
<name>A0A0F6YHM7_9BACT</name>
<reference evidence="8 9" key="1">
    <citation type="submission" date="2015-03" db="EMBL/GenBank/DDBJ databases">
        <title>Genome assembly of Sandaracinus amylolyticus DSM 53668.</title>
        <authorList>
            <person name="Sharma G."/>
            <person name="Subramanian S."/>
        </authorList>
    </citation>
    <scope>NUCLEOTIDE SEQUENCE [LARGE SCALE GENOMIC DNA]</scope>
    <source>
        <strain evidence="8 9">DSM 53668</strain>
    </source>
</reference>
<keyword evidence="2" id="KW-0547">Nucleotide-binding</keyword>
<gene>
    <name evidence="8" type="ORF">DB32_002019</name>
</gene>
<dbReference type="InterPro" id="IPR047187">
    <property type="entry name" value="SF1_C_Upf1"/>
</dbReference>
<dbReference type="InterPro" id="IPR027417">
    <property type="entry name" value="P-loop_NTPase"/>
</dbReference>
<dbReference type="EMBL" id="CP011125">
    <property type="protein sequence ID" value="AKF04870.1"/>
    <property type="molecule type" value="Genomic_DNA"/>
</dbReference>
<dbReference type="InterPro" id="IPR041679">
    <property type="entry name" value="DNA2/NAM7-like_C"/>
</dbReference>
<dbReference type="RefSeq" id="WP_053232167.1">
    <property type="nucleotide sequence ID" value="NZ_CP011125.1"/>
</dbReference>
<dbReference type="PANTHER" id="PTHR43788:SF18">
    <property type="entry name" value="R3H DOMAIN-CONTAINING PROTEIN"/>
    <property type="match status" value="1"/>
</dbReference>
<protein>
    <submittedName>
        <fullName evidence="8">Superfamily I DNA/RNA helicase</fullName>
    </submittedName>
</protein>
<evidence type="ECO:0000256" key="4">
    <source>
        <dbReference type="ARBA" id="ARBA00022806"/>
    </source>
</evidence>
<evidence type="ECO:0000256" key="2">
    <source>
        <dbReference type="ARBA" id="ARBA00022741"/>
    </source>
</evidence>
<keyword evidence="9" id="KW-1185">Reference proteome</keyword>
<dbReference type="CDD" id="cd18808">
    <property type="entry name" value="SF1_C_Upf1"/>
    <property type="match status" value="1"/>
</dbReference>
<proteinExistence type="inferred from homology"/>
<evidence type="ECO:0000256" key="3">
    <source>
        <dbReference type="ARBA" id="ARBA00022801"/>
    </source>
</evidence>
<accession>A0A0F6YHM7</accession>
<evidence type="ECO:0000256" key="5">
    <source>
        <dbReference type="ARBA" id="ARBA00022840"/>
    </source>
</evidence>
<dbReference type="AlphaFoldDB" id="A0A0F6YHM7"/>
<evidence type="ECO:0000313" key="9">
    <source>
        <dbReference type="Proteomes" id="UP000034883"/>
    </source>
</evidence>
<evidence type="ECO:0000256" key="1">
    <source>
        <dbReference type="ARBA" id="ARBA00007913"/>
    </source>
</evidence>
<keyword evidence="4 8" id="KW-0347">Helicase</keyword>
<evidence type="ECO:0000313" key="8">
    <source>
        <dbReference type="EMBL" id="AKF04870.1"/>
    </source>
</evidence>
<dbReference type="GO" id="GO:0016787">
    <property type="term" value="F:hydrolase activity"/>
    <property type="evidence" value="ECO:0007669"/>
    <property type="project" value="UniProtKB-KW"/>
</dbReference>
<dbReference type="SUPFAM" id="SSF52540">
    <property type="entry name" value="P-loop containing nucleoside triphosphate hydrolases"/>
    <property type="match status" value="1"/>
</dbReference>
<dbReference type="Pfam" id="PF13086">
    <property type="entry name" value="AAA_11"/>
    <property type="match status" value="1"/>
</dbReference>
<dbReference type="GO" id="GO:0005524">
    <property type="term" value="F:ATP binding"/>
    <property type="evidence" value="ECO:0007669"/>
    <property type="project" value="UniProtKB-KW"/>
</dbReference>
<comment type="similarity">
    <text evidence="1">Belongs to the DNA2/NAM7 helicase family.</text>
</comment>
<evidence type="ECO:0000259" key="7">
    <source>
        <dbReference type="Pfam" id="PF13087"/>
    </source>
</evidence>
<dbReference type="InterPro" id="IPR050534">
    <property type="entry name" value="Coronavir_polyprotein_1ab"/>
</dbReference>
<dbReference type="KEGG" id="samy:DB32_002019"/>
<dbReference type="STRING" id="927083.DB32_002019"/>
<dbReference type="Proteomes" id="UP000034883">
    <property type="component" value="Chromosome"/>
</dbReference>
<dbReference type="Gene3D" id="2.40.30.270">
    <property type="match status" value="1"/>
</dbReference>
<feature type="domain" description="DNA2/NAM7 helicase-like C-terminal" evidence="7">
    <location>
        <begin position="414"/>
        <end position="610"/>
    </location>
</feature>
<dbReference type="InterPro" id="IPR041677">
    <property type="entry name" value="DNA2/NAM7_AAA_11"/>
</dbReference>
<dbReference type="GO" id="GO:0043139">
    <property type="term" value="F:5'-3' DNA helicase activity"/>
    <property type="evidence" value="ECO:0007669"/>
    <property type="project" value="TreeGrafter"/>
</dbReference>
<keyword evidence="3" id="KW-0378">Hydrolase</keyword>
<keyword evidence="5" id="KW-0067">ATP-binding</keyword>
<dbReference type="OrthoDB" id="9757917at2"/>
<evidence type="ECO:0000259" key="6">
    <source>
        <dbReference type="Pfam" id="PF13086"/>
    </source>
</evidence>
<dbReference type="Gene3D" id="3.40.50.300">
    <property type="entry name" value="P-loop containing nucleotide triphosphate hydrolases"/>
    <property type="match status" value="2"/>
</dbReference>